<evidence type="ECO:0000313" key="3">
    <source>
        <dbReference type="Proteomes" id="UP000718451"/>
    </source>
</evidence>
<comment type="caution">
    <text evidence="2">The sequence shown here is derived from an EMBL/GenBank/DDBJ whole genome shotgun (WGS) entry which is preliminary data.</text>
</comment>
<protein>
    <recommendedName>
        <fullName evidence="1">DUF6973 domain-containing protein</fullName>
    </recommendedName>
</protein>
<evidence type="ECO:0000259" key="1">
    <source>
        <dbReference type="Pfam" id="PF22322"/>
    </source>
</evidence>
<keyword evidence="3" id="KW-1185">Reference proteome</keyword>
<proteinExistence type="predicted"/>
<dbReference type="Proteomes" id="UP000718451">
    <property type="component" value="Unassembled WGS sequence"/>
</dbReference>
<dbReference type="RefSeq" id="WP_168551279.1">
    <property type="nucleotide sequence ID" value="NZ_JAAWWL010000001.1"/>
</dbReference>
<dbReference type="Pfam" id="PF22322">
    <property type="entry name" value="DUF6973"/>
    <property type="match status" value="1"/>
</dbReference>
<feature type="domain" description="DUF6973" evidence="1">
    <location>
        <begin position="20"/>
        <end position="136"/>
    </location>
</feature>
<dbReference type="EMBL" id="JAAWWL010000001">
    <property type="protein sequence ID" value="NKI31082.1"/>
    <property type="molecule type" value="Genomic_DNA"/>
</dbReference>
<name>A0ABX1GMD6_9FLAO</name>
<accession>A0ABX1GMD6</accession>
<gene>
    <name evidence="2" type="ORF">HCU67_03945</name>
</gene>
<organism evidence="2 3">
    <name type="scientific">Croceivirga thetidis</name>
    <dbReference type="NCBI Taxonomy" id="2721623"/>
    <lineage>
        <taxon>Bacteria</taxon>
        <taxon>Pseudomonadati</taxon>
        <taxon>Bacteroidota</taxon>
        <taxon>Flavobacteriia</taxon>
        <taxon>Flavobacteriales</taxon>
        <taxon>Flavobacteriaceae</taxon>
        <taxon>Croceivirga</taxon>
    </lineage>
</organism>
<evidence type="ECO:0000313" key="2">
    <source>
        <dbReference type="EMBL" id="NKI31082.1"/>
    </source>
</evidence>
<sequence length="164" mass="19283">MNIVKTIARLDFSNLWLLLKLSIAHLGYLWPTFEATKECMQVSSEHFGRKHYQNGQANAFRHALWNVLIAKSCARKKEKLKNALDWTKKITDWHEKAFFSKSLPMTMDYHNNAVGRWLFETNSRYSKEEFITNLLVLTAKATQITKESNLELYKNQLVYITNDH</sequence>
<reference evidence="2 3" key="1">
    <citation type="submission" date="2020-04" db="EMBL/GenBank/DDBJ databases">
        <authorList>
            <person name="Yoon J."/>
        </authorList>
    </citation>
    <scope>NUCLEOTIDE SEQUENCE [LARGE SCALE GENOMIC DNA]</scope>
    <source>
        <strain evidence="2 3">DJ-13</strain>
    </source>
</reference>
<dbReference type="InterPro" id="IPR054246">
    <property type="entry name" value="DUF6973"/>
</dbReference>